<dbReference type="Proteomes" id="UP000682733">
    <property type="component" value="Unassembled WGS sequence"/>
</dbReference>
<gene>
    <name evidence="3" type="ORF">GPM918_LOCUS14636</name>
    <name evidence="2" type="ORF">OVA965_LOCUS4463</name>
    <name evidence="5" type="ORF">SRO942_LOCUS14636</name>
    <name evidence="4" type="ORF">TMI583_LOCUS4461</name>
</gene>
<proteinExistence type="predicted"/>
<sequence length="208" mass="24481">MSLIEFLSIFPCIWCLLYANESNDFCKKDKYLIINKIAALFHKQWQQVYRQQNPNIKTNFKKTLDKDFIDNIKMTIKFNNEQFKNVSNELYLYLSIDGKIGRSLTSPDTYYVDILNMDYSELPIDWQNENRATATAGFDIVIQTLQHGENIDTVIEELAGQIHELWISRNNSTINQELQKPYQELGDIEKEKDRNVIRIANQIIEQDC</sequence>
<dbReference type="Proteomes" id="UP000677228">
    <property type="component" value="Unassembled WGS sequence"/>
</dbReference>
<accession>A0A814I3J2</accession>
<feature type="signal peptide" evidence="1">
    <location>
        <begin position="1"/>
        <end position="19"/>
    </location>
</feature>
<dbReference type="Proteomes" id="UP000663829">
    <property type="component" value="Unassembled WGS sequence"/>
</dbReference>
<dbReference type="EMBL" id="CAJOBA010001173">
    <property type="protein sequence ID" value="CAF3580571.1"/>
    <property type="molecule type" value="Genomic_DNA"/>
</dbReference>
<evidence type="ECO:0000313" key="6">
    <source>
        <dbReference type="Proteomes" id="UP000663829"/>
    </source>
</evidence>
<dbReference type="EMBL" id="CAJNOK010001173">
    <property type="protein sequence ID" value="CAF0797446.1"/>
    <property type="molecule type" value="Genomic_DNA"/>
</dbReference>
<dbReference type="AlphaFoldDB" id="A0A814I3J2"/>
<evidence type="ECO:0000313" key="3">
    <source>
        <dbReference type="EMBL" id="CAF1018233.1"/>
    </source>
</evidence>
<dbReference type="EMBL" id="CAJNOQ010003558">
    <property type="protein sequence ID" value="CAF1018233.1"/>
    <property type="molecule type" value="Genomic_DNA"/>
</dbReference>
<reference evidence="3" key="1">
    <citation type="submission" date="2021-02" db="EMBL/GenBank/DDBJ databases">
        <authorList>
            <person name="Nowell W R."/>
        </authorList>
    </citation>
    <scope>NUCLEOTIDE SEQUENCE</scope>
</reference>
<name>A0A814I3J2_9BILA</name>
<organism evidence="3 6">
    <name type="scientific">Didymodactylos carnosus</name>
    <dbReference type="NCBI Taxonomy" id="1234261"/>
    <lineage>
        <taxon>Eukaryota</taxon>
        <taxon>Metazoa</taxon>
        <taxon>Spiralia</taxon>
        <taxon>Gnathifera</taxon>
        <taxon>Rotifera</taxon>
        <taxon>Eurotatoria</taxon>
        <taxon>Bdelloidea</taxon>
        <taxon>Philodinida</taxon>
        <taxon>Philodinidae</taxon>
        <taxon>Didymodactylos</taxon>
    </lineage>
</organism>
<feature type="chain" id="PRO_5035600889" evidence="1">
    <location>
        <begin position="20"/>
        <end position="208"/>
    </location>
</feature>
<keyword evidence="1" id="KW-0732">Signal</keyword>
<dbReference type="Proteomes" id="UP000681722">
    <property type="component" value="Unassembled WGS sequence"/>
</dbReference>
<protein>
    <submittedName>
        <fullName evidence="3">Uncharacterized protein</fullName>
    </submittedName>
</protein>
<evidence type="ECO:0000256" key="1">
    <source>
        <dbReference type="SAM" id="SignalP"/>
    </source>
</evidence>
<keyword evidence="6" id="KW-1185">Reference proteome</keyword>
<evidence type="ECO:0000313" key="5">
    <source>
        <dbReference type="EMBL" id="CAF3789699.1"/>
    </source>
</evidence>
<dbReference type="EMBL" id="CAJOBC010003558">
    <property type="protein sequence ID" value="CAF3789699.1"/>
    <property type="molecule type" value="Genomic_DNA"/>
</dbReference>
<dbReference type="OrthoDB" id="9995396at2759"/>
<evidence type="ECO:0000313" key="2">
    <source>
        <dbReference type="EMBL" id="CAF0797446.1"/>
    </source>
</evidence>
<comment type="caution">
    <text evidence="3">The sequence shown here is derived from an EMBL/GenBank/DDBJ whole genome shotgun (WGS) entry which is preliminary data.</text>
</comment>
<evidence type="ECO:0000313" key="4">
    <source>
        <dbReference type="EMBL" id="CAF3580571.1"/>
    </source>
</evidence>